<protein>
    <recommendedName>
        <fullName evidence="2">Putative long chain fatty acid-CoA ligase VraA</fullName>
    </recommendedName>
    <alternativeName>
        <fullName evidence="4">Acyl-CoA synthetase</fullName>
    </alternativeName>
</protein>
<name>A0ABX2LU61_9STAP</name>
<dbReference type="Gene3D" id="3.40.50.12780">
    <property type="entry name" value="N-terminal domain of ligase-like"/>
    <property type="match status" value="1"/>
</dbReference>
<evidence type="ECO:0000259" key="5">
    <source>
        <dbReference type="Pfam" id="PF00501"/>
    </source>
</evidence>
<evidence type="ECO:0000256" key="3">
    <source>
        <dbReference type="ARBA" id="ARBA00022598"/>
    </source>
</evidence>
<dbReference type="PROSITE" id="PS00455">
    <property type="entry name" value="AMP_BINDING"/>
    <property type="match status" value="1"/>
</dbReference>
<dbReference type="EMBL" id="JABVEG010000011">
    <property type="protein sequence ID" value="NUI83407.1"/>
    <property type="molecule type" value="Genomic_DNA"/>
</dbReference>
<dbReference type="InterPro" id="IPR000873">
    <property type="entry name" value="AMP-dep_synth/lig_dom"/>
</dbReference>
<gene>
    <name evidence="7" type="ORF">HUN84_11910</name>
</gene>
<dbReference type="Pfam" id="PF13193">
    <property type="entry name" value="AMP-binding_C"/>
    <property type="match status" value="1"/>
</dbReference>
<feature type="domain" description="AMP-binding enzyme C-terminal" evidence="6">
    <location>
        <begin position="372"/>
        <end position="444"/>
    </location>
</feature>
<comment type="similarity">
    <text evidence="1">Belongs to the ATP-dependent AMP-binding enzyme family.</text>
</comment>
<dbReference type="InterPro" id="IPR020845">
    <property type="entry name" value="AMP-binding_CS"/>
</dbReference>
<dbReference type="RefSeq" id="WP_174841875.1">
    <property type="nucleotide sequence ID" value="NZ_JABVEG010000011.1"/>
</dbReference>
<dbReference type="CDD" id="cd17633">
    <property type="entry name" value="AFD_YhfT-like"/>
    <property type="match status" value="1"/>
</dbReference>
<sequence length="461" mass="52395">MLEILKRLEYYAQVQPQSIALQIDDERLSYEALYQNICNYTVTLPMFQSGCRVGLLSDSPITNMTNYFIILMMGGVPCFIDAKWTQATIDELIETYHIEYIATAIANFEPTVSYGTYDQYMNEQAKVEHILHIGFTSGTTGLPKAYYRNELSWVASYKENEALLLNQEKILVALGPLAHSLSLYTCIYALYSGRTFIGQRQFNTHRLIPILRQQYSNIALFLVPTMLHQLLTTESKLTCITSILCSGSKLSEPLFKAVTQQYEHANIIEFFGTSEASFITYNFNQTAPTRSVGQVFSNVSIQLEEQDERHIGLLKVQSNMTYSGYVNAGVVQPQSWIETGDYAYVKDKYLYLVSRQSDRLIIGGKNIYPSVIEQQVKLLDGIEEAVVIGEPHRQFGEITVLIYLGDRALTYATLKHYLQQTLSRYEIPSKILKVSKLPFTNSGKVARRKVQSLYLKGAFKS</sequence>
<dbReference type="PANTHER" id="PTHR43201:SF5">
    <property type="entry name" value="MEDIUM-CHAIN ACYL-COA LIGASE ACSF2, MITOCHONDRIAL"/>
    <property type="match status" value="1"/>
</dbReference>
<evidence type="ECO:0000259" key="6">
    <source>
        <dbReference type="Pfam" id="PF13193"/>
    </source>
</evidence>
<dbReference type="InterPro" id="IPR042099">
    <property type="entry name" value="ANL_N_sf"/>
</dbReference>
<reference evidence="7 8" key="1">
    <citation type="submission" date="2020-06" db="EMBL/GenBank/DDBJ databases">
        <title>Staphylococcus borealis sp. nov. -A novel member of the Staphylococcaceae family isolated from skin and blood in humans.</title>
        <authorList>
            <person name="Pain M."/>
            <person name="Wolden R."/>
            <person name="Jaen-Luchoro D."/>
            <person name="Salva-Serra F."/>
            <person name="Iglesias B.P."/>
            <person name="Karlsson R."/>
            <person name="Klingenberg C."/>
            <person name="Cavanagh J.P."/>
        </authorList>
    </citation>
    <scope>NUCLEOTIDE SEQUENCE [LARGE SCALE GENOMIC DNA]</scope>
    <source>
        <strain evidence="7 8">58-22</strain>
    </source>
</reference>
<evidence type="ECO:0000313" key="8">
    <source>
        <dbReference type="Proteomes" id="UP000610527"/>
    </source>
</evidence>
<evidence type="ECO:0000256" key="2">
    <source>
        <dbReference type="ARBA" id="ARBA00017625"/>
    </source>
</evidence>
<comment type="caution">
    <text evidence="7">The sequence shown here is derived from an EMBL/GenBank/DDBJ whole genome shotgun (WGS) entry which is preliminary data.</text>
</comment>
<dbReference type="GO" id="GO:0016874">
    <property type="term" value="F:ligase activity"/>
    <property type="evidence" value="ECO:0007669"/>
    <property type="project" value="UniProtKB-KW"/>
</dbReference>
<dbReference type="InterPro" id="IPR025110">
    <property type="entry name" value="AMP-bd_C"/>
</dbReference>
<dbReference type="Gene3D" id="3.30.300.30">
    <property type="match status" value="1"/>
</dbReference>
<evidence type="ECO:0000313" key="7">
    <source>
        <dbReference type="EMBL" id="NUI83407.1"/>
    </source>
</evidence>
<dbReference type="InterPro" id="IPR045851">
    <property type="entry name" value="AMP-bd_C_sf"/>
</dbReference>
<dbReference type="SUPFAM" id="SSF56801">
    <property type="entry name" value="Acetyl-CoA synthetase-like"/>
    <property type="match status" value="1"/>
</dbReference>
<feature type="domain" description="AMP-dependent synthetase/ligase" evidence="5">
    <location>
        <begin position="9"/>
        <end position="325"/>
    </location>
</feature>
<dbReference type="Proteomes" id="UP000610527">
    <property type="component" value="Unassembled WGS sequence"/>
</dbReference>
<accession>A0ABX2LU61</accession>
<dbReference type="PANTHER" id="PTHR43201">
    <property type="entry name" value="ACYL-COA SYNTHETASE"/>
    <property type="match status" value="1"/>
</dbReference>
<evidence type="ECO:0000256" key="1">
    <source>
        <dbReference type="ARBA" id="ARBA00006432"/>
    </source>
</evidence>
<keyword evidence="8" id="KW-1185">Reference proteome</keyword>
<dbReference type="Pfam" id="PF00501">
    <property type="entry name" value="AMP-binding"/>
    <property type="match status" value="1"/>
</dbReference>
<proteinExistence type="inferred from homology"/>
<organism evidence="7 8">
    <name type="scientific">Staphylococcus borealis</name>
    <dbReference type="NCBI Taxonomy" id="2742203"/>
    <lineage>
        <taxon>Bacteria</taxon>
        <taxon>Bacillati</taxon>
        <taxon>Bacillota</taxon>
        <taxon>Bacilli</taxon>
        <taxon>Bacillales</taxon>
        <taxon>Staphylococcaceae</taxon>
        <taxon>Staphylococcus</taxon>
    </lineage>
</organism>
<evidence type="ECO:0000256" key="4">
    <source>
        <dbReference type="ARBA" id="ARBA00032875"/>
    </source>
</evidence>
<keyword evidence="3 7" id="KW-0436">Ligase</keyword>